<reference evidence="4 5" key="1">
    <citation type="journal article" date="2013" name="BMC Genomics">
        <title>Reconstruction of the lipid metabolism for the microalga Monoraphidium neglectum from its genome sequence reveals characteristics suitable for biofuel production.</title>
        <authorList>
            <person name="Bogen C."/>
            <person name="Al-Dilaimi A."/>
            <person name="Albersmeier A."/>
            <person name="Wichmann J."/>
            <person name="Grundmann M."/>
            <person name="Rupp O."/>
            <person name="Lauersen K.J."/>
            <person name="Blifernez-Klassen O."/>
            <person name="Kalinowski J."/>
            <person name="Goesmann A."/>
            <person name="Mussgnug J.H."/>
            <person name="Kruse O."/>
        </authorList>
    </citation>
    <scope>NUCLEOTIDE SEQUENCE [LARGE SCALE GENOMIC DNA]</scope>
    <source>
        <strain evidence="4 5">SAG 48.87</strain>
    </source>
</reference>
<dbReference type="SUPFAM" id="SSF81901">
    <property type="entry name" value="HCP-like"/>
    <property type="match status" value="2"/>
</dbReference>
<dbReference type="RefSeq" id="XP_013898517.1">
    <property type="nucleotide sequence ID" value="XM_014043063.1"/>
</dbReference>
<accession>A0A0D2JJL3</accession>
<evidence type="ECO:0000313" key="5">
    <source>
        <dbReference type="Proteomes" id="UP000054498"/>
    </source>
</evidence>
<dbReference type="Pfam" id="PF08238">
    <property type="entry name" value="Sel1"/>
    <property type="match status" value="5"/>
</dbReference>
<evidence type="ECO:0000256" key="3">
    <source>
        <dbReference type="SAM" id="SignalP"/>
    </source>
</evidence>
<feature type="region of interest" description="Disordered" evidence="2">
    <location>
        <begin position="57"/>
        <end position="88"/>
    </location>
</feature>
<evidence type="ECO:0000256" key="2">
    <source>
        <dbReference type="SAM" id="MobiDB-lite"/>
    </source>
</evidence>
<dbReference type="KEGG" id="mng:MNEG_8460"/>
<comment type="similarity">
    <text evidence="1">Belongs to the sel-1 family.</text>
</comment>
<proteinExistence type="inferred from homology"/>
<dbReference type="InterPro" id="IPR006597">
    <property type="entry name" value="Sel1-like"/>
</dbReference>
<dbReference type="PANTHER" id="PTHR11102">
    <property type="entry name" value="SEL-1-LIKE PROTEIN"/>
    <property type="match status" value="1"/>
</dbReference>
<dbReference type="AlphaFoldDB" id="A0A0D2JJL3"/>
<protein>
    <submittedName>
        <fullName evidence="4">Uncharacterized protein</fullName>
    </submittedName>
</protein>
<dbReference type="InterPro" id="IPR011990">
    <property type="entry name" value="TPR-like_helical_dom_sf"/>
</dbReference>
<dbReference type="SMART" id="SM00671">
    <property type="entry name" value="SEL1"/>
    <property type="match status" value="4"/>
</dbReference>
<dbReference type="GeneID" id="25741336"/>
<feature type="chain" id="PRO_5002256098" evidence="3">
    <location>
        <begin position="22"/>
        <end position="368"/>
    </location>
</feature>
<feature type="signal peptide" evidence="3">
    <location>
        <begin position="1"/>
        <end position="21"/>
    </location>
</feature>
<dbReference type="GO" id="GO:0036503">
    <property type="term" value="P:ERAD pathway"/>
    <property type="evidence" value="ECO:0007669"/>
    <property type="project" value="TreeGrafter"/>
</dbReference>
<evidence type="ECO:0000313" key="4">
    <source>
        <dbReference type="EMBL" id="KIY99497.1"/>
    </source>
</evidence>
<sequence>MAKSSGARVLVLVLLVAQCASRSLAAAASSKASSGSSVDLVVAKAVAISTAAPARQQQAPGAAAGLDGGGAAAEAGATEPERVPQSSGWWYAGPLNPAALREVAKSLQMGRGVEPDHRLSLELFKKAADLGDPEAHGQMGLRHSVGLARPENLQGSSILRFDEASPDEPRALLHYYFGAAGGDTLSRLALAYRHTHGAGVPKSCWSAAAYYQPAAEGVVTSMVADGGVPQMERIRLNLHANAGMKLDRHRDVLQYFQNSADQGNVNAQAAIGKVLNAGSYGVPRDPKGAQHYLRRAADAGDADAMAHLGHMHASGLITGEADYKKALKWFTESVGKKVSPSGLYGLGYLHFSGRVPTGKDLTKASKLV</sequence>
<name>A0A0D2JJL3_9CHLO</name>
<keyword evidence="5" id="KW-1185">Reference proteome</keyword>
<dbReference type="Proteomes" id="UP000054498">
    <property type="component" value="Unassembled WGS sequence"/>
</dbReference>
<organism evidence="4 5">
    <name type="scientific">Monoraphidium neglectum</name>
    <dbReference type="NCBI Taxonomy" id="145388"/>
    <lineage>
        <taxon>Eukaryota</taxon>
        <taxon>Viridiplantae</taxon>
        <taxon>Chlorophyta</taxon>
        <taxon>core chlorophytes</taxon>
        <taxon>Chlorophyceae</taxon>
        <taxon>CS clade</taxon>
        <taxon>Sphaeropleales</taxon>
        <taxon>Selenastraceae</taxon>
        <taxon>Monoraphidium</taxon>
    </lineage>
</organism>
<dbReference type="InterPro" id="IPR050767">
    <property type="entry name" value="Sel1_AlgK"/>
</dbReference>
<gene>
    <name evidence="4" type="ORF">MNEG_8460</name>
</gene>
<dbReference type="PANTHER" id="PTHR11102:SF147">
    <property type="entry name" value="SEL1L ADAPTOR SUBUNIT OF ERAD E3 UBIQUITIN LIGASE"/>
    <property type="match status" value="1"/>
</dbReference>
<dbReference type="Gene3D" id="1.25.40.10">
    <property type="entry name" value="Tetratricopeptide repeat domain"/>
    <property type="match status" value="1"/>
</dbReference>
<dbReference type="GO" id="GO:0005789">
    <property type="term" value="C:endoplasmic reticulum membrane"/>
    <property type="evidence" value="ECO:0007669"/>
    <property type="project" value="TreeGrafter"/>
</dbReference>
<evidence type="ECO:0000256" key="1">
    <source>
        <dbReference type="ARBA" id="ARBA00038101"/>
    </source>
</evidence>
<dbReference type="EMBL" id="KK101829">
    <property type="protein sequence ID" value="KIY99497.1"/>
    <property type="molecule type" value="Genomic_DNA"/>
</dbReference>
<dbReference type="STRING" id="145388.A0A0D2JJL3"/>
<keyword evidence="3" id="KW-0732">Signal</keyword>
<dbReference type="OrthoDB" id="509488at2759"/>